<dbReference type="AlphaFoldDB" id="F9NSP4"/>
<comment type="caution">
    <text evidence="7">The sequence shown here is derived from an EMBL/GenBank/DDBJ whole genome shotgun (WGS) entry which is preliminary data.</text>
</comment>
<name>F9NSP4_9ACTN</name>
<dbReference type="InterPro" id="IPR012551">
    <property type="entry name" value="DUF1707_SHOCT-like"/>
</dbReference>
<evidence type="ECO:0000256" key="3">
    <source>
        <dbReference type="ARBA" id="ARBA00022989"/>
    </source>
</evidence>
<dbReference type="STRING" id="1574624.GCA_001642025_00751"/>
<evidence type="ECO:0000313" key="7">
    <source>
        <dbReference type="EMBL" id="EGR97640.1"/>
    </source>
</evidence>
<proteinExistence type="predicted"/>
<comment type="subcellular location">
    <subcellularLocation>
        <location evidence="1">Membrane</location>
        <topology evidence="1">Multi-pass membrane protein</topology>
    </subcellularLocation>
</comment>
<keyword evidence="2 5" id="KW-0812">Transmembrane</keyword>
<evidence type="ECO:0000256" key="2">
    <source>
        <dbReference type="ARBA" id="ARBA00022692"/>
    </source>
</evidence>
<protein>
    <recommendedName>
        <fullName evidence="6">DUF1707 domain-containing protein</fullName>
    </recommendedName>
</protein>
<sequence length="171" mass="18390">MAYLRNAYVDGRLSPDNFEGRVTRALDAVTRADLDATLTGLAVVGGQVHGSRIAASETLAAGVIGLSPFFLGPLGPILGVVISPRGSWMRRQAAQQANFQLVALLLGAVVLGAAVKRNLMIVTFPFVGMAWFAGTIIHAAKAFEGHEWTNPVLQAIPLRLFDDGRRRAWIR</sequence>
<gene>
    <name evidence="7" type="ORF">HMPREF1162_0057</name>
</gene>
<organism evidence="7 8">
    <name type="scientific">[Propionibacterium] namnetense SK182B-JCVI</name>
    <dbReference type="NCBI Taxonomy" id="1051006"/>
    <lineage>
        <taxon>Bacteria</taxon>
        <taxon>Bacillati</taxon>
        <taxon>Actinomycetota</taxon>
        <taxon>Actinomycetes</taxon>
        <taxon>Propionibacteriales</taxon>
        <taxon>Propionibacteriaceae</taxon>
        <taxon>Cutibacterium</taxon>
    </lineage>
</organism>
<evidence type="ECO:0000256" key="4">
    <source>
        <dbReference type="ARBA" id="ARBA00023136"/>
    </source>
</evidence>
<feature type="transmembrane region" description="Helical" evidence="5">
    <location>
        <begin position="121"/>
        <end position="140"/>
    </location>
</feature>
<reference evidence="7 8" key="1">
    <citation type="submission" date="2011-07" db="EMBL/GenBank/DDBJ databases">
        <title>Genome Sequence of Propionibacterium acnes SK182B-JCVI.</title>
        <authorList>
            <person name="Durkin A.S."/>
            <person name="Madupu R."/>
            <person name="Hostetler J."/>
            <person name="Radune D."/>
            <person name="Torralba M."/>
            <person name="Methe B."/>
            <person name="Sutton G."/>
            <person name="Strausberg R.L."/>
            <person name="Nelson K.E."/>
        </authorList>
    </citation>
    <scope>NUCLEOTIDE SEQUENCE [LARGE SCALE GENOMIC DNA]</scope>
    <source>
        <strain evidence="7 8">SK182B-JCVI</strain>
    </source>
</reference>
<dbReference type="EMBL" id="AFUN01000007">
    <property type="protein sequence ID" value="EGR97640.1"/>
    <property type="molecule type" value="Genomic_DNA"/>
</dbReference>
<dbReference type="Pfam" id="PF08044">
    <property type="entry name" value="DUF1707"/>
    <property type="match status" value="1"/>
</dbReference>
<feature type="transmembrane region" description="Helical" evidence="5">
    <location>
        <begin position="59"/>
        <end position="84"/>
    </location>
</feature>
<evidence type="ECO:0000313" key="8">
    <source>
        <dbReference type="Proteomes" id="UP000007832"/>
    </source>
</evidence>
<feature type="domain" description="DUF1707" evidence="6">
    <location>
        <begin position="2"/>
        <end position="41"/>
    </location>
</feature>
<evidence type="ECO:0000259" key="6">
    <source>
        <dbReference type="Pfam" id="PF08044"/>
    </source>
</evidence>
<keyword evidence="4 5" id="KW-0472">Membrane</keyword>
<evidence type="ECO:0000256" key="1">
    <source>
        <dbReference type="ARBA" id="ARBA00004141"/>
    </source>
</evidence>
<dbReference type="InterPro" id="IPR019109">
    <property type="entry name" value="MamF_MmsF"/>
</dbReference>
<dbReference type="Pfam" id="PF09685">
    <property type="entry name" value="MamF_MmsF"/>
    <property type="match status" value="1"/>
</dbReference>
<dbReference type="Proteomes" id="UP000007832">
    <property type="component" value="Unassembled WGS sequence"/>
</dbReference>
<keyword evidence="3 5" id="KW-1133">Transmembrane helix</keyword>
<dbReference type="PATRIC" id="fig|1051006.4.peg.185"/>
<feature type="transmembrane region" description="Helical" evidence="5">
    <location>
        <begin position="96"/>
        <end position="115"/>
    </location>
</feature>
<accession>F9NSP4</accession>
<evidence type="ECO:0000256" key="5">
    <source>
        <dbReference type="SAM" id="Phobius"/>
    </source>
</evidence>